<reference evidence="2 3" key="1">
    <citation type="submission" date="2016-10" db="EMBL/GenBank/DDBJ databases">
        <authorList>
            <person name="Varghese N."/>
            <person name="Submissions S."/>
        </authorList>
    </citation>
    <scope>NUCLEOTIDE SEQUENCE [LARGE SCALE GENOMIC DNA]</scope>
    <source>
        <strain evidence="2 3">IBRC-M10081</strain>
    </source>
</reference>
<gene>
    <name evidence="2" type="ORF">SAMN05192557_1210</name>
</gene>
<feature type="transmembrane region" description="Helical" evidence="1">
    <location>
        <begin position="6"/>
        <end position="24"/>
    </location>
</feature>
<protein>
    <submittedName>
        <fullName evidence="2">Uncharacterized protein</fullName>
    </submittedName>
</protein>
<evidence type="ECO:0000313" key="2">
    <source>
        <dbReference type="EMBL" id="SEW01116.1"/>
    </source>
</evidence>
<keyword evidence="3" id="KW-1185">Reference proteome</keyword>
<keyword evidence="1" id="KW-0472">Membrane</keyword>
<accession>A0A662Z5E5</accession>
<proteinExistence type="predicted"/>
<dbReference type="AlphaFoldDB" id="A0A662Z5E5"/>
<name>A0A662Z5E5_9STAP</name>
<evidence type="ECO:0000256" key="1">
    <source>
        <dbReference type="SAM" id="Phobius"/>
    </source>
</evidence>
<organism evidence="2 3">
    <name type="scientific">Aliicoccus persicus</name>
    <dbReference type="NCBI Taxonomy" id="930138"/>
    <lineage>
        <taxon>Bacteria</taxon>
        <taxon>Bacillati</taxon>
        <taxon>Bacillota</taxon>
        <taxon>Bacilli</taxon>
        <taxon>Bacillales</taxon>
        <taxon>Staphylococcaceae</taxon>
        <taxon>Aliicoccus</taxon>
    </lineage>
</organism>
<evidence type="ECO:0000313" key="3">
    <source>
        <dbReference type="Proteomes" id="UP000243605"/>
    </source>
</evidence>
<dbReference type="Proteomes" id="UP000243605">
    <property type="component" value="Unassembled WGS sequence"/>
</dbReference>
<sequence length="34" mass="3751">MEYLMIFGAMAIILIASMGVGTILESFEARKKTN</sequence>
<dbReference type="EMBL" id="FOIT01000003">
    <property type="protein sequence ID" value="SEW01116.1"/>
    <property type="molecule type" value="Genomic_DNA"/>
</dbReference>
<keyword evidence="1" id="KW-0812">Transmembrane</keyword>
<keyword evidence="1" id="KW-1133">Transmembrane helix</keyword>